<gene>
    <name evidence="1" type="ORF">MKZ38_005495</name>
</gene>
<evidence type="ECO:0000313" key="1">
    <source>
        <dbReference type="EMBL" id="KAJ2905397.1"/>
    </source>
</evidence>
<organism evidence="1 2">
    <name type="scientific">Zalerion maritima</name>
    <dbReference type="NCBI Taxonomy" id="339359"/>
    <lineage>
        <taxon>Eukaryota</taxon>
        <taxon>Fungi</taxon>
        <taxon>Dikarya</taxon>
        <taxon>Ascomycota</taxon>
        <taxon>Pezizomycotina</taxon>
        <taxon>Sordariomycetes</taxon>
        <taxon>Lulworthiomycetidae</taxon>
        <taxon>Lulworthiales</taxon>
        <taxon>Lulworthiaceae</taxon>
        <taxon>Zalerion</taxon>
    </lineage>
</organism>
<dbReference type="InterPro" id="IPR029063">
    <property type="entry name" value="SAM-dependent_MTases_sf"/>
</dbReference>
<protein>
    <submittedName>
        <fullName evidence="1">Uncharacterized protein</fullName>
    </submittedName>
</protein>
<sequence>MAILNDPVPSHGGSNGKRLVNDIPMSNYSSNSGLQHAAMLVAQPLLRQAVSDAFSSPSGQRDSGSLARDAELVRMVEYGSSHGNNSIIPFATLLRELPSGKIKEVEIVCNDRPQNNFSALASNISSLSLPSSPTPTVYPLLSPKSFYNPILPSSSTHLGFSFACLHHLEDVPPMSPAHQGAVGASRLSTLRAQSHKDLVKFLALRAKEFVQNGQLVLSFASQASTGEENYAGGVGACRAALVEMLREGVLGMQAVGAFEVPTYNRSSRDVEGALREVVKRTGEDGENGQIGDKGKGLALWELKEVREERVVHPAVEELERRRSAAKQMIEGKKGTEDGDSDSMWYASTIVDWVMAVVAGYFRKAVESANPSVTEREVDALAEDWTNRTKKHFLQSHRDEETACWFIYVRLRRL</sequence>
<evidence type="ECO:0000313" key="2">
    <source>
        <dbReference type="Proteomes" id="UP001201980"/>
    </source>
</evidence>
<proteinExistence type="predicted"/>
<dbReference type="Gene3D" id="3.40.50.150">
    <property type="entry name" value="Vaccinia Virus protein VP39"/>
    <property type="match status" value="1"/>
</dbReference>
<dbReference type="AlphaFoldDB" id="A0AAD5RW33"/>
<dbReference type="SUPFAM" id="SSF53335">
    <property type="entry name" value="S-adenosyl-L-methionine-dependent methyltransferases"/>
    <property type="match status" value="1"/>
</dbReference>
<dbReference type="EMBL" id="JAKWBI020000032">
    <property type="protein sequence ID" value="KAJ2905397.1"/>
    <property type="molecule type" value="Genomic_DNA"/>
</dbReference>
<dbReference type="GO" id="GO:0008168">
    <property type="term" value="F:methyltransferase activity"/>
    <property type="evidence" value="ECO:0007669"/>
    <property type="project" value="InterPro"/>
</dbReference>
<dbReference type="InterPro" id="IPR005299">
    <property type="entry name" value="MeTrfase_7"/>
</dbReference>
<name>A0AAD5RW33_9PEZI</name>
<dbReference type="PANTHER" id="PTHR31009">
    <property type="entry name" value="S-ADENOSYL-L-METHIONINE:CARBOXYL METHYLTRANSFERASE FAMILY PROTEIN"/>
    <property type="match status" value="1"/>
</dbReference>
<dbReference type="Proteomes" id="UP001201980">
    <property type="component" value="Unassembled WGS sequence"/>
</dbReference>
<reference evidence="1" key="1">
    <citation type="submission" date="2022-07" db="EMBL/GenBank/DDBJ databases">
        <title>Draft genome sequence of Zalerion maritima ATCC 34329, a (micro)plastics degrading marine fungus.</title>
        <authorList>
            <person name="Paco A."/>
            <person name="Goncalves M.F.M."/>
            <person name="Rocha-Santos T.A.P."/>
            <person name="Alves A."/>
        </authorList>
    </citation>
    <scope>NUCLEOTIDE SEQUENCE</scope>
    <source>
        <strain evidence="1">ATCC 34329</strain>
    </source>
</reference>
<keyword evidence="2" id="KW-1185">Reference proteome</keyword>
<comment type="caution">
    <text evidence="1">The sequence shown here is derived from an EMBL/GenBank/DDBJ whole genome shotgun (WGS) entry which is preliminary data.</text>
</comment>
<accession>A0AAD5RW33</accession>
<dbReference type="Pfam" id="PF03492">
    <property type="entry name" value="Methyltransf_7"/>
    <property type="match status" value="1"/>
</dbReference>